<dbReference type="SUPFAM" id="SSF51735">
    <property type="entry name" value="NAD(P)-binding Rossmann-fold domains"/>
    <property type="match status" value="1"/>
</dbReference>
<reference evidence="3 4" key="1">
    <citation type="submission" date="2020-12" db="EMBL/GenBank/DDBJ databases">
        <title>YIM B01967 draft genome.</title>
        <authorList>
            <person name="Yan X."/>
        </authorList>
    </citation>
    <scope>NUCLEOTIDE SEQUENCE [LARGE SCALE GENOMIC DNA]</scope>
    <source>
        <strain evidence="3 4">YIM B01967</strain>
    </source>
</reference>
<dbReference type="InterPro" id="IPR020025">
    <property type="entry name" value="PseB"/>
</dbReference>
<organism evidence="3 4">
    <name type="scientific">Viridibacillus soli</name>
    <dbReference type="NCBI Taxonomy" id="2798301"/>
    <lineage>
        <taxon>Bacteria</taxon>
        <taxon>Bacillati</taxon>
        <taxon>Bacillota</taxon>
        <taxon>Bacilli</taxon>
        <taxon>Bacillales</taxon>
        <taxon>Caryophanaceae</taxon>
        <taxon>Viridibacillus</taxon>
    </lineage>
</organism>
<dbReference type="InterPro" id="IPR003869">
    <property type="entry name" value="Polysac_CapD-like"/>
</dbReference>
<protein>
    <submittedName>
        <fullName evidence="3">UDP-N-acetylglucosamine 4,6-dehydratase (Inverting)</fullName>
        <ecNumber evidence="3">4.2.1.115</ecNumber>
    </submittedName>
</protein>
<feature type="domain" description="Polysaccharide biosynthesis protein CapD-like" evidence="2">
    <location>
        <begin position="11"/>
        <end position="281"/>
    </location>
</feature>
<evidence type="ECO:0000256" key="1">
    <source>
        <dbReference type="ARBA" id="ARBA00007430"/>
    </source>
</evidence>
<evidence type="ECO:0000313" key="4">
    <source>
        <dbReference type="Proteomes" id="UP000618943"/>
    </source>
</evidence>
<comment type="similarity">
    <text evidence="1">Belongs to the polysaccharide synthase family.</text>
</comment>
<keyword evidence="3" id="KW-0456">Lyase</keyword>
<comment type="caution">
    <text evidence="3">The sequence shown here is derived from an EMBL/GenBank/DDBJ whole genome shotgun (WGS) entry which is preliminary data.</text>
</comment>
<dbReference type="NCBIfam" id="TIGR03589">
    <property type="entry name" value="PseB"/>
    <property type="match status" value="1"/>
</dbReference>
<accession>A0ABS1H619</accession>
<dbReference type="PANTHER" id="PTHR43318:SF2">
    <property type="entry name" value="UDP-N-ACETYLGLUCOSAMINE 4,6-DEHYDRATASE (INVERTING)"/>
    <property type="match status" value="1"/>
</dbReference>
<dbReference type="EC" id="4.2.1.115" evidence="3"/>
<dbReference type="GO" id="GO:0016829">
    <property type="term" value="F:lyase activity"/>
    <property type="evidence" value="ECO:0007669"/>
    <property type="project" value="UniProtKB-KW"/>
</dbReference>
<dbReference type="CDD" id="cd05237">
    <property type="entry name" value="UDP_invert_4-6DH_SDR_e"/>
    <property type="match status" value="1"/>
</dbReference>
<dbReference type="EMBL" id="JAEOAH010000007">
    <property type="protein sequence ID" value="MBK3494835.1"/>
    <property type="molecule type" value="Genomic_DNA"/>
</dbReference>
<dbReference type="InterPro" id="IPR036291">
    <property type="entry name" value="NAD(P)-bd_dom_sf"/>
</dbReference>
<evidence type="ECO:0000313" key="3">
    <source>
        <dbReference type="EMBL" id="MBK3494835.1"/>
    </source>
</evidence>
<gene>
    <name evidence="3" type="primary">pseB</name>
    <name evidence="3" type="ORF">JFL43_08170</name>
</gene>
<sequence length="325" mass="36665">MNQNPLQDKVVLVTGGTGSFGKKFIRRALALDVKKIIVFSRDELKQYEMAQEFTDSRIRFFIGDVRDKDRLYRAFDGVDIVIHAAALKHVGACEYNPFEAIKTNIHGAQNIIEAAIDKGVDKVIALSTDKACSPVNLYGATKLASDKLFIAANAYVGEKHTEFSVVRYGNVVGSRGSVVPFFKKIRETGVLPVTDERMTRFWITLDKGVQFVIDNLTRMHGGELFIPKIPSMKVTDLAKAIGPECEIKYIGIRPGEKLHEAMITEDDARHTVEFDDYYVIQPEFSWWSKEFSEGSKTLDESFSYTSDNNTEWLTVEQLRDLVGNM</sequence>
<dbReference type="InterPro" id="IPR051203">
    <property type="entry name" value="Polysaccharide_Synthase-Rel"/>
</dbReference>
<dbReference type="Gene3D" id="3.40.50.720">
    <property type="entry name" value="NAD(P)-binding Rossmann-like Domain"/>
    <property type="match status" value="1"/>
</dbReference>
<proteinExistence type="inferred from homology"/>
<dbReference type="Proteomes" id="UP000618943">
    <property type="component" value="Unassembled WGS sequence"/>
</dbReference>
<evidence type="ECO:0000259" key="2">
    <source>
        <dbReference type="Pfam" id="PF02719"/>
    </source>
</evidence>
<keyword evidence="4" id="KW-1185">Reference proteome</keyword>
<name>A0ABS1H619_9BACL</name>
<dbReference type="Pfam" id="PF02719">
    <property type="entry name" value="Polysacc_synt_2"/>
    <property type="match status" value="1"/>
</dbReference>
<dbReference type="PANTHER" id="PTHR43318">
    <property type="entry name" value="UDP-N-ACETYLGLUCOSAMINE 4,6-DEHYDRATASE"/>
    <property type="match status" value="1"/>
</dbReference>